<dbReference type="AlphaFoldDB" id="A0AAE0ZK51"/>
<accession>A0AAE0ZK51</accession>
<dbReference type="Proteomes" id="UP001283361">
    <property type="component" value="Unassembled WGS sequence"/>
</dbReference>
<organism evidence="1 2">
    <name type="scientific">Elysia crispata</name>
    <name type="common">lettuce slug</name>
    <dbReference type="NCBI Taxonomy" id="231223"/>
    <lineage>
        <taxon>Eukaryota</taxon>
        <taxon>Metazoa</taxon>
        <taxon>Spiralia</taxon>
        <taxon>Lophotrochozoa</taxon>
        <taxon>Mollusca</taxon>
        <taxon>Gastropoda</taxon>
        <taxon>Heterobranchia</taxon>
        <taxon>Euthyneura</taxon>
        <taxon>Panpulmonata</taxon>
        <taxon>Sacoglossa</taxon>
        <taxon>Placobranchoidea</taxon>
        <taxon>Plakobranchidae</taxon>
        <taxon>Elysia</taxon>
    </lineage>
</organism>
<proteinExistence type="predicted"/>
<keyword evidence="2" id="KW-1185">Reference proteome</keyword>
<evidence type="ECO:0000313" key="2">
    <source>
        <dbReference type="Proteomes" id="UP001283361"/>
    </source>
</evidence>
<comment type="caution">
    <text evidence="1">The sequence shown here is derived from an EMBL/GenBank/DDBJ whole genome shotgun (WGS) entry which is preliminary data.</text>
</comment>
<name>A0AAE0ZK51_9GAST</name>
<evidence type="ECO:0000313" key="1">
    <source>
        <dbReference type="EMBL" id="KAK3770246.1"/>
    </source>
</evidence>
<dbReference type="EMBL" id="JAWDGP010003857">
    <property type="protein sequence ID" value="KAK3770246.1"/>
    <property type="molecule type" value="Genomic_DNA"/>
</dbReference>
<reference evidence="1" key="1">
    <citation type="journal article" date="2023" name="G3 (Bethesda)">
        <title>A reference genome for the long-term kleptoplast-retaining sea slug Elysia crispata morphotype clarki.</title>
        <authorList>
            <person name="Eastman K.E."/>
            <person name="Pendleton A.L."/>
            <person name="Shaikh M.A."/>
            <person name="Suttiyut T."/>
            <person name="Ogas R."/>
            <person name="Tomko P."/>
            <person name="Gavelis G."/>
            <person name="Widhalm J.R."/>
            <person name="Wisecaver J.H."/>
        </authorList>
    </citation>
    <scope>NUCLEOTIDE SEQUENCE</scope>
    <source>
        <strain evidence="1">ECLA1</strain>
    </source>
</reference>
<protein>
    <submittedName>
        <fullName evidence="1">Uncharacterized protein</fullName>
    </submittedName>
</protein>
<gene>
    <name evidence="1" type="ORF">RRG08_064995</name>
</gene>
<sequence length="129" mass="14499">MVNDRFEWSWGADAARGLADGGYPMMAAGYSVCLKPGLLLLFLRDQQTKPIGWIINLIITRAFKIVVLIEIPDQILRNGMINFALNVANLFVKFFQIALATPLEKASLELVVLVVMMAIKERDARLHVR</sequence>